<evidence type="ECO:0000313" key="3">
    <source>
        <dbReference type="Proteomes" id="UP000287830"/>
    </source>
</evidence>
<dbReference type="AlphaFoldDB" id="A0A7U9KY32"/>
<dbReference type="PROSITE" id="PS50943">
    <property type="entry name" value="HTH_CROC1"/>
    <property type="match status" value="1"/>
</dbReference>
<dbReference type="InterPro" id="IPR010982">
    <property type="entry name" value="Lambda_DNA-bd_dom_sf"/>
</dbReference>
<dbReference type="CDD" id="cd00093">
    <property type="entry name" value="HTH_XRE"/>
    <property type="match status" value="1"/>
</dbReference>
<dbReference type="InterPro" id="IPR043917">
    <property type="entry name" value="DUF5753"/>
</dbReference>
<dbReference type="EMBL" id="BHZC01000001">
    <property type="protein sequence ID" value="GCD36916.1"/>
    <property type="molecule type" value="Genomic_DNA"/>
</dbReference>
<dbReference type="Proteomes" id="UP000287830">
    <property type="component" value="Unassembled WGS sequence"/>
</dbReference>
<accession>A0A7U9KY32</accession>
<dbReference type="SUPFAM" id="SSF47413">
    <property type="entry name" value="lambda repressor-like DNA-binding domains"/>
    <property type="match status" value="1"/>
</dbReference>
<feature type="domain" description="HTH cro/C1-type" evidence="1">
    <location>
        <begin position="19"/>
        <end position="72"/>
    </location>
</feature>
<dbReference type="SMART" id="SM00530">
    <property type="entry name" value="HTH_XRE"/>
    <property type="match status" value="1"/>
</dbReference>
<gene>
    <name evidence="2" type="ORF">OEIGOIKO_04697</name>
</gene>
<sequence>MAAKWLEPSPARVHVGGLISSWRQRAGMTQKELALQTHVSVSLEGAYERAERIPSAGFLIEADRLTVAEGELESCIGLMEQEPGRDQFLEWKALESEALSMEGYQSMVLPGLLQAPDYVYALFRTRLPAYSKGEVDRLVEERLERKVTLIRDPAPTVSFVVEQSVFERPIGGVAAFKKCLLHVVQTVRELDHVMLQVMPTNVTEHAGLNGPLDVVFSPDGRYSIFMEGQAKGRLLSRPAEAHQYVQRVGALRSQAMDPQRSLEFVEKLAR</sequence>
<protein>
    <submittedName>
        <fullName evidence="2">Transcriptional regulator</fullName>
    </submittedName>
</protein>
<dbReference type="GO" id="GO:0003677">
    <property type="term" value="F:DNA binding"/>
    <property type="evidence" value="ECO:0007669"/>
    <property type="project" value="InterPro"/>
</dbReference>
<reference evidence="2 3" key="1">
    <citation type="submission" date="2018-11" db="EMBL/GenBank/DDBJ databases">
        <title>Whole genome sequence of Streptomyces chrestomyceticus NBRC 13444(T).</title>
        <authorList>
            <person name="Komaki H."/>
            <person name="Tamura T."/>
        </authorList>
    </citation>
    <scope>NUCLEOTIDE SEQUENCE [LARGE SCALE GENOMIC DNA]</scope>
    <source>
        <strain evidence="2 3">NBRC 13444</strain>
    </source>
</reference>
<name>A0A7U9KY32_9ACTN</name>
<dbReference type="InterPro" id="IPR001387">
    <property type="entry name" value="Cro/C1-type_HTH"/>
</dbReference>
<dbReference type="Gene3D" id="1.10.260.40">
    <property type="entry name" value="lambda repressor-like DNA-binding domains"/>
    <property type="match status" value="1"/>
</dbReference>
<dbReference type="Pfam" id="PF19054">
    <property type="entry name" value="DUF5753"/>
    <property type="match status" value="1"/>
</dbReference>
<dbReference type="OrthoDB" id="3669136at2"/>
<comment type="caution">
    <text evidence="2">The sequence shown here is derived from an EMBL/GenBank/DDBJ whole genome shotgun (WGS) entry which is preliminary data.</text>
</comment>
<proteinExistence type="predicted"/>
<organism evidence="2 3">
    <name type="scientific">Streptomyces chrestomyceticus JCM 4735</name>
    <dbReference type="NCBI Taxonomy" id="1306181"/>
    <lineage>
        <taxon>Bacteria</taxon>
        <taxon>Bacillati</taxon>
        <taxon>Actinomycetota</taxon>
        <taxon>Actinomycetes</taxon>
        <taxon>Kitasatosporales</taxon>
        <taxon>Streptomycetaceae</taxon>
        <taxon>Streptomyces</taxon>
    </lineage>
</organism>
<evidence type="ECO:0000313" key="2">
    <source>
        <dbReference type="EMBL" id="GCD36916.1"/>
    </source>
</evidence>
<evidence type="ECO:0000259" key="1">
    <source>
        <dbReference type="PROSITE" id="PS50943"/>
    </source>
</evidence>